<dbReference type="InterPro" id="IPR005123">
    <property type="entry name" value="Oxoglu/Fe-dep_dioxygenase_dom"/>
</dbReference>
<feature type="domain" description="Fe2OG dioxygenase" evidence="7">
    <location>
        <begin position="153"/>
        <end position="256"/>
    </location>
</feature>
<keyword evidence="4" id="KW-0223">Dioxygenase</keyword>
<dbReference type="EMBL" id="JBHUCJ010000189">
    <property type="protein sequence ID" value="MFD3227267.1"/>
    <property type="molecule type" value="Genomic_DNA"/>
</dbReference>
<keyword evidence="3" id="KW-0847">Vitamin C</keyword>
<organism evidence="8 9">
    <name type="scientific">Rahnella sp. (strain Y9602)</name>
    <dbReference type="NCBI Taxonomy" id="2703885"/>
    <lineage>
        <taxon>Bacteria</taxon>
        <taxon>Pseudomonadati</taxon>
        <taxon>Pseudomonadota</taxon>
        <taxon>Gammaproteobacteria</taxon>
        <taxon>Enterobacterales</taxon>
        <taxon>Yersiniaceae</taxon>
        <taxon>Rahnella</taxon>
    </lineage>
</organism>
<evidence type="ECO:0000256" key="5">
    <source>
        <dbReference type="ARBA" id="ARBA00023002"/>
    </source>
</evidence>
<reference evidence="8 9" key="1">
    <citation type="submission" date="2024-09" db="EMBL/GenBank/DDBJ databases">
        <title>Genomes of Rahnella.</title>
        <authorList>
            <person name="Mnguni F.C."/>
            <person name="Shin G.Y."/>
            <person name="Coutinho T."/>
        </authorList>
    </citation>
    <scope>NUCLEOTIDE SEQUENCE [LARGE SCALE GENOMIC DNA]</scope>
    <source>
        <strain evidence="8 9">20WA0057</strain>
    </source>
</reference>
<evidence type="ECO:0000256" key="6">
    <source>
        <dbReference type="ARBA" id="ARBA00023004"/>
    </source>
</evidence>
<protein>
    <submittedName>
        <fullName evidence="8">2OG-Fe(II) oxygenase</fullName>
    </submittedName>
</protein>
<dbReference type="InterPro" id="IPR006620">
    <property type="entry name" value="Pro_4_hyd_alph"/>
</dbReference>
<gene>
    <name evidence="8" type="ORF">ACFPK4_27475</name>
</gene>
<evidence type="ECO:0000256" key="3">
    <source>
        <dbReference type="ARBA" id="ARBA00022896"/>
    </source>
</evidence>
<dbReference type="Pfam" id="PF13640">
    <property type="entry name" value="2OG-FeII_Oxy_3"/>
    <property type="match status" value="1"/>
</dbReference>
<keyword evidence="5" id="KW-0560">Oxidoreductase</keyword>
<dbReference type="PANTHER" id="PTHR10869:SF246">
    <property type="entry name" value="TRANSMEMBRANE PROLYL 4-HYDROXYLASE"/>
    <property type="match status" value="1"/>
</dbReference>
<dbReference type="RefSeq" id="WP_379672520.1">
    <property type="nucleotide sequence ID" value="NZ_JBHUCJ010000189.1"/>
</dbReference>
<comment type="caution">
    <text evidence="8">The sequence shown here is derived from an EMBL/GenBank/DDBJ whole genome shotgun (WGS) entry which is preliminary data.</text>
</comment>
<evidence type="ECO:0000256" key="4">
    <source>
        <dbReference type="ARBA" id="ARBA00022964"/>
    </source>
</evidence>
<dbReference type="Proteomes" id="UP001598201">
    <property type="component" value="Unassembled WGS sequence"/>
</dbReference>
<sequence length="260" mass="30165">MQHFQALIKWLRERGLSENDSEVLILDCMKAGWSYELSKKAVENALNITLDSYSTPVINIGNRRSFQLDDRAIEVLMKVSHPRIFYFDNFLSHCECDMVIDISKGFLVRSAVMGYSENVLVEERSSNTAILKSRDYELLDIIDDRLSSLLSWPVERMEDTQVQFYKEGQEYQSHYDYYPHNLKRKRNRVGTVIIYLNNPEIGGETLFSDINLSITPRKGAALYFCYDRPFPSTMTKHAGCPVLSGEKWILTKWVHNINLS</sequence>
<evidence type="ECO:0000256" key="2">
    <source>
        <dbReference type="ARBA" id="ARBA00022723"/>
    </source>
</evidence>
<comment type="cofactor">
    <cofactor evidence="1">
        <name>L-ascorbate</name>
        <dbReference type="ChEBI" id="CHEBI:38290"/>
    </cofactor>
</comment>
<dbReference type="PANTHER" id="PTHR10869">
    <property type="entry name" value="PROLYL 4-HYDROXYLASE ALPHA SUBUNIT"/>
    <property type="match status" value="1"/>
</dbReference>
<keyword evidence="9" id="KW-1185">Reference proteome</keyword>
<evidence type="ECO:0000259" key="7">
    <source>
        <dbReference type="PROSITE" id="PS51471"/>
    </source>
</evidence>
<evidence type="ECO:0000313" key="8">
    <source>
        <dbReference type="EMBL" id="MFD3227267.1"/>
    </source>
</evidence>
<keyword evidence="2" id="KW-0479">Metal-binding</keyword>
<name>A0ABW6CH84_RAHSY</name>
<dbReference type="Gene3D" id="2.60.120.620">
    <property type="entry name" value="q2cbj1_9rhob like domain"/>
    <property type="match status" value="1"/>
</dbReference>
<dbReference type="PROSITE" id="PS51471">
    <property type="entry name" value="FE2OG_OXY"/>
    <property type="match status" value="1"/>
</dbReference>
<evidence type="ECO:0000256" key="1">
    <source>
        <dbReference type="ARBA" id="ARBA00001961"/>
    </source>
</evidence>
<dbReference type="InterPro" id="IPR045054">
    <property type="entry name" value="P4HA-like"/>
</dbReference>
<keyword evidence="6" id="KW-0408">Iron</keyword>
<dbReference type="SMART" id="SM00702">
    <property type="entry name" value="P4Hc"/>
    <property type="match status" value="1"/>
</dbReference>
<accession>A0ABW6CH84</accession>
<evidence type="ECO:0000313" key="9">
    <source>
        <dbReference type="Proteomes" id="UP001598201"/>
    </source>
</evidence>
<dbReference type="InterPro" id="IPR044862">
    <property type="entry name" value="Pro_4_hyd_alph_FE2OG_OXY"/>
</dbReference>
<proteinExistence type="predicted"/>